<accession>A0A7C9RIL9</accession>
<dbReference type="EMBL" id="JAAMRR010001284">
    <property type="protein sequence ID" value="NGX98405.1"/>
    <property type="molecule type" value="Genomic_DNA"/>
</dbReference>
<name>A0A7C9RIL9_9BRAD</name>
<comment type="caution">
    <text evidence="1">The sequence shown here is derived from an EMBL/GenBank/DDBJ whole genome shotgun (WGS) entry which is preliminary data.</text>
</comment>
<keyword evidence="2" id="KW-1185">Reference proteome</keyword>
<proteinExistence type="predicted"/>
<sequence>MITGQDWLSAFPIRPATEAVDALRESWRVLAEQPRAHFHPGMKEPNLTKALKAYVENVTARERGLLGMWAAEGVLHNIDLETAKLTQERRTDIVYGWNDDARRIELVFEFKKVGRQKSHRTHYLREKGLGRFVTGIYSRRQAVAAMVGILIDAEDEVVPPLRDALADASLIAELKIRPTAAGSSFERPSVLFSTADFDTEHERDPDLAPSHGTIRVAHFFLAFGYPTSTKKPAKS</sequence>
<dbReference type="AlphaFoldDB" id="A0A7C9RIL9"/>
<evidence type="ECO:0000313" key="1">
    <source>
        <dbReference type="EMBL" id="NGX98405.1"/>
    </source>
</evidence>
<dbReference type="Proteomes" id="UP000480266">
    <property type="component" value="Unassembled WGS sequence"/>
</dbReference>
<protein>
    <submittedName>
        <fullName evidence="1">Fis family transcriptional regulator</fullName>
    </submittedName>
</protein>
<organism evidence="1 2">
    <name type="scientific">Candidatus Afipia apatlaquensis</name>
    <dbReference type="NCBI Taxonomy" id="2712852"/>
    <lineage>
        <taxon>Bacteria</taxon>
        <taxon>Pseudomonadati</taxon>
        <taxon>Pseudomonadota</taxon>
        <taxon>Alphaproteobacteria</taxon>
        <taxon>Hyphomicrobiales</taxon>
        <taxon>Nitrobacteraceae</taxon>
        <taxon>Afipia</taxon>
    </lineage>
</organism>
<gene>
    <name evidence="1" type="ORF">G4V63_25330</name>
</gene>
<evidence type="ECO:0000313" key="2">
    <source>
        <dbReference type="Proteomes" id="UP000480266"/>
    </source>
</evidence>
<reference evidence="1" key="1">
    <citation type="submission" date="2020-02" db="EMBL/GenBank/DDBJ databases">
        <title>Draft genome sequence of Candidatus Afipia apatlaquensis IBT-C3, a potential strain for decolorization of textile dyes.</title>
        <authorList>
            <person name="Sanchez-Reyes A."/>
            <person name="Breton-Deval L."/>
            <person name="Mangelson H."/>
            <person name="Sanchez-Flores A."/>
        </authorList>
    </citation>
    <scope>NUCLEOTIDE SEQUENCE [LARGE SCALE GENOMIC DNA]</scope>
    <source>
        <strain evidence="1">IBT-C3</strain>
    </source>
</reference>